<dbReference type="FunFam" id="1.10.287.130:FF:000001">
    <property type="entry name" value="Two-component sensor histidine kinase"/>
    <property type="match status" value="1"/>
</dbReference>
<dbReference type="PROSITE" id="PS50885">
    <property type="entry name" value="HAMP"/>
    <property type="match status" value="1"/>
</dbReference>
<dbReference type="PATRIC" id="fig|251221.4.peg.3709"/>
<dbReference type="EC" id="2.7.13.3" evidence="3"/>
<dbReference type="InterPro" id="IPR005467">
    <property type="entry name" value="His_kinase_dom"/>
</dbReference>
<dbReference type="Pfam" id="PF00672">
    <property type="entry name" value="HAMP"/>
    <property type="match status" value="1"/>
</dbReference>
<keyword evidence="10 11" id="KW-0472">Membrane</keyword>
<dbReference type="HOGENOM" id="CLU_000445_89_6_3"/>
<dbReference type="Proteomes" id="UP000000557">
    <property type="component" value="Chromosome"/>
</dbReference>
<sequence length="518" mass="57426">MLKNRPVHHRDRSFQVSGAVQRAGRPMPSWGYSLGGFKLSRPRGLFGRFGVRLRLLAWCILLMILFGAASGLLIDQVLFFYLEDRIEASLTQEAAEFRALATRSKPGGRLLVARETFTGVLDEFLTHNIPPQNTFYLTFADGAFHKASPRALPPLLAPDSPLTRRLAGVSLPQRSEVVTADGQRYVYLSEPLNAAGRTRGGLVLAHCVSCERQFLDQCLAVIGVIFLLALALASVIVWVGTGRVLAPLQQLLRTVRAIDELDLTRRVHLHEQSNEWSELACAFNAMLGRLEGAFQTQRHFVNEVSHELRTPLTIIRGHLELIGDDPHERAETMHIVHDELGRMHRFVESLLLLDRLERHDGLHLEPLEVDALTRECFAKARGLGRRQWHLPSAASGCRVHADRQCLTQAVLNLAHNAVKFTTHQDRIAIGSSLVDGRVHLWVSDSGPGVPLEAQGRIFECFERGSCHRQTEGNGLGLAIVRSIALAHGGEVRLQSTPGHGATFTLVLPLAPQTHRQDG</sequence>
<organism evidence="14 15">
    <name type="scientific">Gloeobacter violaceus (strain ATCC 29082 / PCC 7421)</name>
    <dbReference type="NCBI Taxonomy" id="251221"/>
    <lineage>
        <taxon>Bacteria</taxon>
        <taxon>Bacillati</taxon>
        <taxon>Cyanobacteriota</taxon>
        <taxon>Cyanophyceae</taxon>
        <taxon>Gloeobacterales</taxon>
        <taxon>Gloeobacteraceae</taxon>
        <taxon>Gloeobacter</taxon>
    </lineage>
</organism>
<feature type="domain" description="Histidine kinase" evidence="12">
    <location>
        <begin position="303"/>
        <end position="511"/>
    </location>
</feature>
<comment type="subcellular location">
    <subcellularLocation>
        <location evidence="2">Membrane</location>
    </subcellularLocation>
</comment>
<dbReference type="PhylomeDB" id="Q7NF51"/>
<evidence type="ECO:0000313" key="14">
    <source>
        <dbReference type="EMBL" id="BAC91616.1"/>
    </source>
</evidence>
<dbReference type="CDD" id="cd00075">
    <property type="entry name" value="HATPase"/>
    <property type="match status" value="1"/>
</dbReference>
<accession>Q7NF51</accession>
<feature type="transmembrane region" description="Helical" evidence="11">
    <location>
        <begin position="55"/>
        <end position="82"/>
    </location>
</feature>
<gene>
    <name evidence="14" type="ordered locus">glr3675</name>
</gene>
<dbReference type="PRINTS" id="PR00344">
    <property type="entry name" value="BCTRLSENSOR"/>
</dbReference>
<reference evidence="14 15" key="2">
    <citation type="journal article" date="2003" name="DNA Res.">
        <title>Complete genome structure of Gloeobacter violaceus PCC 7421, a cyanobacterium that lacks thylakoids (supplement).</title>
        <authorList>
            <person name="Nakamura Y."/>
            <person name="Kaneko T."/>
            <person name="Sato S."/>
            <person name="Mimuro M."/>
            <person name="Miyashita H."/>
            <person name="Tsuchiya T."/>
            <person name="Sasamoto S."/>
            <person name="Watanabe A."/>
            <person name="Kawashima K."/>
            <person name="Kishida Y."/>
            <person name="Kiyokawa C."/>
            <person name="Kohara M."/>
            <person name="Matsumoto M."/>
            <person name="Matsuno A."/>
            <person name="Nakazaki N."/>
            <person name="Shimpo S."/>
            <person name="Takeuchi C."/>
            <person name="Yamada M."/>
            <person name="Tabata S."/>
        </authorList>
    </citation>
    <scope>NUCLEOTIDE SEQUENCE [LARGE SCALE GENOMIC DNA]</scope>
    <source>
        <strain evidence="15">ATCC 29082 / PCC 7421</strain>
    </source>
</reference>
<dbReference type="EnsemblBacteria" id="BAC91616">
    <property type="protein sequence ID" value="BAC91616"/>
    <property type="gene ID" value="BAC91616"/>
</dbReference>
<dbReference type="InterPro" id="IPR003661">
    <property type="entry name" value="HisK_dim/P_dom"/>
</dbReference>
<feature type="domain" description="HAMP" evidence="13">
    <location>
        <begin position="242"/>
        <end position="295"/>
    </location>
</feature>
<dbReference type="InParanoid" id="Q7NF51"/>
<keyword evidence="7 14" id="KW-0418">Kinase</keyword>
<dbReference type="Pfam" id="PF00512">
    <property type="entry name" value="HisKA"/>
    <property type="match status" value="1"/>
</dbReference>
<reference evidence="14 15" key="1">
    <citation type="journal article" date="2003" name="DNA Res.">
        <title>Complete genome structure of Gloeobacter violaceus PCC 7421, a cyanobacterium that lacks thylakoids.</title>
        <authorList>
            <person name="Nakamura Y."/>
            <person name="Kaneko T."/>
            <person name="Sato S."/>
            <person name="Mimuro M."/>
            <person name="Miyashita H."/>
            <person name="Tsuchiya T."/>
            <person name="Sasamoto S."/>
            <person name="Watanabe A."/>
            <person name="Kawashima K."/>
            <person name="Kishida Y."/>
            <person name="Kiyokawa C."/>
            <person name="Kohara M."/>
            <person name="Matsumoto M."/>
            <person name="Matsuno A."/>
            <person name="Nakazaki N."/>
            <person name="Shimpo S."/>
            <person name="Takeuchi C."/>
            <person name="Yamada M."/>
            <person name="Tabata S."/>
        </authorList>
    </citation>
    <scope>NUCLEOTIDE SEQUENCE [LARGE SCALE GENOMIC DNA]</scope>
    <source>
        <strain evidence="15">ATCC 29082 / PCC 7421</strain>
    </source>
</reference>
<proteinExistence type="predicted"/>
<dbReference type="SMART" id="SM00387">
    <property type="entry name" value="HATPase_c"/>
    <property type="match status" value="1"/>
</dbReference>
<dbReference type="Gene3D" id="6.10.340.10">
    <property type="match status" value="1"/>
</dbReference>
<dbReference type="FunCoup" id="Q7NF51">
    <property type="interactions" value="17"/>
</dbReference>
<evidence type="ECO:0000256" key="4">
    <source>
        <dbReference type="ARBA" id="ARBA00022553"/>
    </source>
</evidence>
<dbReference type="STRING" id="251221.gene:10761190"/>
<dbReference type="eggNOG" id="COG2205">
    <property type="taxonomic scope" value="Bacteria"/>
</dbReference>
<evidence type="ECO:0000256" key="1">
    <source>
        <dbReference type="ARBA" id="ARBA00000085"/>
    </source>
</evidence>
<dbReference type="SUPFAM" id="SSF158472">
    <property type="entry name" value="HAMP domain-like"/>
    <property type="match status" value="1"/>
</dbReference>
<evidence type="ECO:0000259" key="12">
    <source>
        <dbReference type="PROSITE" id="PS50109"/>
    </source>
</evidence>
<dbReference type="PANTHER" id="PTHR45436:SF5">
    <property type="entry name" value="SENSOR HISTIDINE KINASE TRCS"/>
    <property type="match status" value="1"/>
</dbReference>
<keyword evidence="4" id="KW-0597">Phosphoprotein</keyword>
<comment type="catalytic activity">
    <reaction evidence="1">
        <text>ATP + protein L-histidine = ADP + protein N-phospho-L-histidine.</text>
        <dbReference type="EC" id="2.7.13.3"/>
    </reaction>
</comment>
<evidence type="ECO:0000313" key="15">
    <source>
        <dbReference type="Proteomes" id="UP000000557"/>
    </source>
</evidence>
<dbReference type="GO" id="GO:0016020">
    <property type="term" value="C:membrane"/>
    <property type="evidence" value="ECO:0007669"/>
    <property type="project" value="UniProtKB-SubCell"/>
</dbReference>
<dbReference type="AlphaFoldDB" id="Q7NF51"/>
<dbReference type="SUPFAM" id="SSF47384">
    <property type="entry name" value="Homodimeric domain of signal transducing histidine kinase"/>
    <property type="match status" value="1"/>
</dbReference>
<keyword evidence="9" id="KW-0902">Two-component regulatory system</keyword>
<dbReference type="InterPro" id="IPR036097">
    <property type="entry name" value="HisK_dim/P_sf"/>
</dbReference>
<evidence type="ECO:0000256" key="5">
    <source>
        <dbReference type="ARBA" id="ARBA00022679"/>
    </source>
</evidence>
<dbReference type="Gene3D" id="3.30.565.10">
    <property type="entry name" value="Histidine kinase-like ATPase, C-terminal domain"/>
    <property type="match status" value="1"/>
</dbReference>
<keyword evidence="8 11" id="KW-1133">Transmembrane helix</keyword>
<evidence type="ECO:0000256" key="3">
    <source>
        <dbReference type="ARBA" id="ARBA00012438"/>
    </source>
</evidence>
<evidence type="ECO:0000256" key="2">
    <source>
        <dbReference type="ARBA" id="ARBA00004370"/>
    </source>
</evidence>
<dbReference type="SMART" id="SM00304">
    <property type="entry name" value="HAMP"/>
    <property type="match status" value="1"/>
</dbReference>
<dbReference type="InterPro" id="IPR036890">
    <property type="entry name" value="HATPase_C_sf"/>
</dbReference>
<dbReference type="PROSITE" id="PS50109">
    <property type="entry name" value="HIS_KIN"/>
    <property type="match status" value="1"/>
</dbReference>
<dbReference type="CDD" id="cd06225">
    <property type="entry name" value="HAMP"/>
    <property type="match status" value="1"/>
</dbReference>
<dbReference type="OrthoDB" id="9763461at2"/>
<dbReference type="Gene3D" id="1.10.287.130">
    <property type="match status" value="1"/>
</dbReference>
<dbReference type="InterPro" id="IPR003594">
    <property type="entry name" value="HATPase_dom"/>
</dbReference>
<keyword evidence="5" id="KW-0808">Transferase</keyword>
<dbReference type="GO" id="GO:0000155">
    <property type="term" value="F:phosphorelay sensor kinase activity"/>
    <property type="evidence" value="ECO:0007669"/>
    <property type="project" value="InterPro"/>
</dbReference>
<dbReference type="InterPro" id="IPR050428">
    <property type="entry name" value="TCS_sensor_his_kinase"/>
</dbReference>
<keyword evidence="15" id="KW-1185">Reference proteome</keyword>
<dbReference type="KEGG" id="gvi:glr3675"/>
<keyword evidence="6 11" id="KW-0812">Transmembrane</keyword>
<dbReference type="InterPro" id="IPR004358">
    <property type="entry name" value="Sig_transdc_His_kin-like_C"/>
</dbReference>
<dbReference type="SUPFAM" id="SSF55874">
    <property type="entry name" value="ATPase domain of HSP90 chaperone/DNA topoisomerase II/histidine kinase"/>
    <property type="match status" value="1"/>
</dbReference>
<dbReference type="Pfam" id="PF02518">
    <property type="entry name" value="HATPase_c"/>
    <property type="match status" value="1"/>
</dbReference>
<evidence type="ECO:0000256" key="9">
    <source>
        <dbReference type="ARBA" id="ARBA00023012"/>
    </source>
</evidence>
<evidence type="ECO:0000256" key="7">
    <source>
        <dbReference type="ARBA" id="ARBA00022777"/>
    </source>
</evidence>
<dbReference type="PANTHER" id="PTHR45436">
    <property type="entry name" value="SENSOR HISTIDINE KINASE YKOH"/>
    <property type="match status" value="1"/>
</dbReference>
<dbReference type="eggNOG" id="COG3850">
    <property type="taxonomic scope" value="Bacteria"/>
</dbReference>
<evidence type="ECO:0000256" key="6">
    <source>
        <dbReference type="ARBA" id="ARBA00022692"/>
    </source>
</evidence>
<feature type="transmembrane region" description="Helical" evidence="11">
    <location>
        <begin position="219"/>
        <end position="246"/>
    </location>
</feature>
<evidence type="ECO:0000259" key="13">
    <source>
        <dbReference type="PROSITE" id="PS50885"/>
    </source>
</evidence>
<evidence type="ECO:0000256" key="8">
    <source>
        <dbReference type="ARBA" id="ARBA00022989"/>
    </source>
</evidence>
<dbReference type="SMART" id="SM00388">
    <property type="entry name" value="HisKA"/>
    <property type="match status" value="1"/>
</dbReference>
<dbReference type="CDD" id="cd00082">
    <property type="entry name" value="HisKA"/>
    <property type="match status" value="1"/>
</dbReference>
<evidence type="ECO:0000256" key="10">
    <source>
        <dbReference type="ARBA" id="ARBA00023136"/>
    </source>
</evidence>
<dbReference type="EMBL" id="BA000045">
    <property type="protein sequence ID" value="BAC91616.1"/>
    <property type="molecule type" value="Genomic_DNA"/>
</dbReference>
<protein>
    <recommendedName>
        <fullName evidence="3">histidine kinase</fullName>
        <ecNumber evidence="3">2.7.13.3</ecNumber>
    </recommendedName>
</protein>
<name>Q7NF51_GLOVI</name>
<evidence type="ECO:0000256" key="11">
    <source>
        <dbReference type="SAM" id="Phobius"/>
    </source>
</evidence>
<dbReference type="InterPro" id="IPR003660">
    <property type="entry name" value="HAMP_dom"/>
</dbReference>